<dbReference type="PANTHER" id="PTHR10098">
    <property type="entry name" value="RAPSYN-RELATED"/>
    <property type="match status" value="1"/>
</dbReference>
<evidence type="ECO:0000313" key="3">
    <source>
        <dbReference type="EMBL" id="VFK35838.1"/>
    </source>
</evidence>
<dbReference type="PROSITE" id="PS50005">
    <property type="entry name" value="TPR"/>
    <property type="match status" value="1"/>
</dbReference>
<protein>
    <submittedName>
        <fullName evidence="3">Tetratricopeptide repeat-containing protein</fullName>
    </submittedName>
</protein>
<dbReference type="AlphaFoldDB" id="A0A450Y2Q3"/>
<evidence type="ECO:0000313" key="4">
    <source>
        <dbReference type="EMBL" id="VFK77499.1"/>
    </source>
</evidence>
<feature type="transmembrane region" description="Helical" evidence="2">
    <location>
        <begin position="20"/>
        <end position="40"/>
    </location>
</feature>
<organism evidence="3">
    <name type="scientific">Candidatus Kentrum sp. MB</name>
    <dbReference type="NCBI Taxonomy" id="2138164"/>
    <lineage>
        <taxon>Bacteria</taxon>
        <taxon>Pseudomonadati</taxon>
        <taxon>Pseudomonadota</taxon>
        <taxon>Gammaproteobacteria</taxon>
        <taxon>Candidatus Kentrum</taxon>
    </lineage>
</organism>
<dbReference type="SMART" id="SM00028">
    <property type="entry name" value="TPR"/>
    <property type="match status" value="8"/>
</dbReference>
<accession>A0A450Y2Q3</accession>
<dbReference type="Pfam" id="PF13432">
    <property type="entry name" value="TPR_16"/>
    <property type="match status" value="1"/>
</dbReference>
<keyword evidence="2" id="KW-0472">Membrane</keyword>
<dbReference type="InterPro" id="IPR011990">
    <property type="entry name" value="TPR-like_helical_dom_sf"/>
</dbReference>
<feature type="repeat" description="TPR" evidence="1">
    <location>
        <begin position="132"/>
        <end position="165"/>
    </location>
</feature>
<proteinExistence type="predicted"/>
<name>A0A450Y2Q3_9GAMM</name>
<dbReference type="Gene3D" id="1.25.40.10">
    <property type="entry name" value="Tetratricopeptide repeat domain"/>
    <property type="match status" value="3"/>
</dbReference>
<keyword evidence="1" id="KW-0802">TPR repeat</keyword>
<gene>
    <name evidence="4" type="ORF">BECKMB1821H_GA0114242_11484</name>
    <name evidence="3" type="ORF">BECKMB1821I_GA0114274_11514</name>
</gene>
<evidence type="ECO:0000256" key="1">
    <source>
        <dbReference type="PROSITE-ProRule" id="PRU00339"/>
    </source>
</evidence>
<dbReference type="EMBL" id="CAADGH010000148">
    <property type="protein sequence ID" value="VFK77499.1"/>
    <property type="molecule type" value="Genomic_DNA"/>
</dbReference>
<sequence>MINEPQGTQKTGGLFTGDSLQRLIFLVAIIGIGWAIFAHYHPTKPPPSQQEKQLTKGAIIDAFGEMAPEEQEPVLAAIEGIYRIRREEPEKADAIDQALALFQKGDPSRAEDILRTHLREKEQAGRGALREAAAAARNLAAIVYLHDTHKALETYRKAVDLDPEELDGWLQLGRVALRAGDSGQAWAAFQELDRRARGESHLHWQAIALSQLGDMDALNGNSAGALMRYRQAQSLFMQWATQDPSDPQRQRDLSVSFDRVGDMHKANGDGAQALTAYQEMLSIRKRLVMLEPKNTPWRQDLSVSHSKIGDIHLANGDGTQALAAYQEGLSIREKLVNLDPKNTEWQQDLWMSHNKVGDIHFANDSGAKALAAYQEGLRIARELVALDPKNTEWQRDLSVSHNKIGDIHLTNSSRAEALTAYQEGLSIREKLVNLDPKNTEWRRDLSVSHTKVGDVHLANSDGAEALAAYQEGLSIREELVSLDPANMEWQRDLSVSHNKIGDMHKANGSGAEALAAYQDGLRIARELVALDPQRVEWKTDLVVSYVKMAGMAADTVQQADWLRRALVVLEPLAREGRLSVEKSGWIDLIKTELAKREAG</sequence>
<dbReference type="SUPFAM" id="SSF48452">
    <property type="entry name" value="TPR-like"/>
    <property type="match status" value="1"/>
</dbReference>
<keyword evidence="2" id="KW-0812">Transmembrane</keyword>
<dbReference type="EMBL" id="CAADFQ010000151">
    <property type="protein sequence ID" value="VFK35838.1"/>
    <property type="molecule type" value="Genomic_DNA"/>
</dbReference>
<reference evidence="3" key="1">
    <citation type="submission" date="2019-02" db="EMBL/GenBank/DDBJ databases">
        <authorList>
            <person name="Gruber-Vodicka R. H."/>
            <person name="Seah K. B. B."/>
        </authorList>
    </citation>
    <scope>NUCLEOTIDE SEQUENCE</scope>
    <source>
        <strain evidence="4">BECK_BZ198</strain>
        <strain evidence="3">BECK_BZ199</strain>
    </source>
</reference>
<dbReference type="InterPro" id="IPR019734">
    <property type="entry name" value="TPR_rpt"/>
</dbReference>
<evidence type="ECO:0000256" key="2">
    <source>
        <dbReference type="SAM" id="Phobius"/>
    </source>
</evidence>
<keyword evidence="2" id="KW-1133">Transmembrane helix</keyword>